<gene>
    <name evidence="6" type="ordered locus">Mefer_0480</name>
</gene>
<dbReference type="InterPro" id="IPR017900">
    <property type="entry name" value="4Fe4S_Fe_S_CS"/>
</dbReference>
<dbReference type="InterPro" id="IPR050572">
    <property type="entry name" value="Fe-S_Ferredoxin"/>
</dbReference>
<dbReference type="PANTHER" id="PTHR43687:SF5">
    <property type="entry name" value="4FE-4S FERREDOXIN-TYPE DOMAIN-CONTAINING PROTEIN"/>
    <property type="match status" value="1"/>
</dbReference>
<dbReference type="GO" id="GO:0016491">
    <property type="term" value="F:oxidoreductase activity"/>
    <property type="evidence" value="ECO:0007669"/>
    <property type="project" value="UniProtKB-ARBA"/>
</dbReference>
<dbReference type="SUPFAM" id="SSF54862">
    <property type="entry name" value="4Fe-4S ferredoxins"/>
    <property type="match status" value="1"/>
</dbReference>
<evidence type="ECO:0000256" key="3">
    <source>
        <dbReference type="ARBA" id="ARBA00023004"/>
    </source>
</evidence>
<dbReference type="EMBL" id="CP001696">
    <property type="protein sequence ID" value="ACV24305.1"/>
    <property type="molecule type" value="Genomic_DNA"/>
</dbReference>
<evidence type="ECO:0000256" key="4">
    <source>
        <dbReference type="ARBA" id="ARBA00023014"/>
    </source>
</evidence>
<reference evidence="6" key="1">
    <citation type="submission" date="2009-08" db="EMBL/GenBank/DDBJ databases">
        <title>Complete sequence of chromosome of Methanocaldococcus fervens AG86.</title>
        <authorList>
            <consortium name="US DOE Joint Genome Institute"/>
            <person name="Lucas S."/>
            <person name="Copeland A."/>
            <person name="Lapidus A."/>
            <person name="Glavina del Rio T."/>
            <person name="Tice H."/>
            <person name="Bruce D."/>
            <person name="Goodwin L."/>
            <person name="Pitluck S."/>
            <person name="Chertkov O."/>
            <person name="Detter J.C."/>
            <person name="Han C."/>
            <person name="Tapia R."/>
            <person name="Larimer F."/>
            <person name="Land M."/>
            <person name="Hauser L."/>
            <person name="Kyrpides N."/>
            <person name="Ovchinnikova G."/>
            <person name="Lupa-Sieprawska M."/>
            <person name="Whitman W.B."/>
        </authorList>
    </citation>
    <scope>NUCLEOTIDE SEQUENCE [LARGE SCALE GENOMIC DNA]</scope>
    <source>
        <strain evidence="6">AG86</strain>
    </source>
</reference>
<dbReference type="InterPro" id="IPR017896">
    <property type="entry name" value="4Fe4S_Fe-S-bd"/>
</dbReference>
<dbReference type="HOGENOM" id="CLU_139698_5_5_2"/>
<dbReference type="PROSITE" id="PS00198">
    <property type="entry name" value="4FE4S_FER_1"/>
    <property type="match status" value="1"/>
</dbReference>
<evidence type="ECO:0000256" key="1">
    <source>
        <dbReference type="ARBA" id="ARBA00022485"/>
    </source>
</evidence>
<accession>C7P6X3</accession>
<dbReference type="eggNOG" id="arCOG00959">
    <property type="taxonomic scope" value="Archaea"/>
</dbReference>
<keyword evidence="1" id="KW-0004">4Fe-4S</keyword>
<feature type="domain" description="4Fe-4S ferredoxin-type" evidence="5">
    <location>
        <begin position="52"/>
        <end position="82"/>
    </location>
</feature>
<keyword evidence="3" id="KW-0408">Iron</keyword>
<dbReference type="PANTHER" id="PTHR43687">
    <property type="entry name" value="ADENYLYLSULFATE REDUCTASE, BETA SUBUNIT"/>
    <property type="match status" value="1"/>
</dbReference>
<dbReference type="KEGG" id="mfe:Mefer_0480"/>
<sequence>MKMGIIVLILKLTKTLEVVIMAVTIDYNLCKGAECAECANNCPMEVFEIEGDKVVVARPEDCSYCGVCEDVCPTGAVKVEPE</sequence>
<evidence type="ECO:0000313" key="6">
    <source>
        <dbReference type="EMBL" id="ACV24305.1"/>
    </source>
</evidence>
<dbReference type="AlphaFoldDB" id="C7P6X3"/>
<evidence type="ECO:0000259" key="5">
    <source>
        <dbReference type="PROSITE" id="PS51379"/>
    </source>
</evidence>
<dbReference type="STRING" id="573064.Mefer_0480"/>
<keyword evidence="4" id="KW-0411">Iron-sulfur</keyword>
<dbReference type="Gene3D" id="3.30.70.20">
    <property type="match status" value="1"/>
</dbReference>
<feature type="domain" description="4Fe-4S ferredoxin-type" evidence="5">
    <location>
        <begin position="21"/>
        <end position="51"/>
    </location>
</feature>
<dbReference type="Proteomes" id="UP000001495">
    <property type="component" value="Chromosome"/>
</dbReference>
<dbReference type="Pfam" id="PF12838">
    <property type="entry name" value="Fer4_7"/>
    <property type="match status" value="1"/>
</dbReference>
<dbReference type="GO" id="GO:0046872">
    <property type="term" value="F:metal ion binding"/>
    <property type="evidence" value="ECO:0007669"/>
    <property type="project" value="UniProtKB-KW"/>
</dbReference>
<organism evidence="6 7">
    <name type="scientific">Methanocaldococcus fervens (strain DSM 4213 / JCM 15782 / AG86)</name>
    <name type="common">Methanococcus fervens</name>
    <dbReference type="NCBI Taxonomy" id="573064"/>
    <lineage>
        <taxon>Archaea</taxon>
        <taxon>Methanobacteriati</taxon>
        <taxon>Methanobacteriota</taxon>
        <taxon>Methanomada group</taxon>
        <taxon>Methanococci</taxon>
        <taxon>Methanococcales</taxon>
        <taxon>Methanocaldococcaceae</taxon>
        <taxon>Methanocaldococcus</taxon>
    </lineage>
</organism>
<dbReference type="PROSITE" id="PS51379">
    <property type="entry name" value="4FE4S_FER_2"/>
    <property type="match status" value="2"/>
</dbReference>
<name>C7P6X3_METFA</name>
<evidence type="ECO:0000313" key="7">
    <source>
        <dbReference type="Proteomes" id="UP000001495"/>
    </source>
</evidence>
<proteinExistence type="predicted"/>
<protein>
    <submittedName>
        <fullName evidence="6">4Fe-4S ferredoxin iron-sulfur binding domain protein</fullName>
    </submittedName>
</protein>
<keyword evidence="2" id="KW-0479">Metal-binding</keyword>
<dbReference type="GO" id="GO:0051539">
    <property type="term" value="F:4 iron, 4 sulfur cluster binding"/>
    <property type="evidence" value="ECO:0007669"/>
    <property type="project" value="UniProtKB-KW"/>
</dbReference>
<evidence type="ECO:0000256" key="2">
    <source>
        <dbReference type="ARBA" id="ARBA00022723"/>
    </source>
</evidence>
<keyword evidence="7" id="KW-1185">Reference proteome</keyword>